<gene>
    <name evidence="3" type="ORF">HAQ05_05480</name>
</gene>
<accession>A0ABR7YY62</accession>
<proteinExistence type="predicted"/>
<evidence type="ECO:0000259" key="2">
    <source>
        <dbReference type="PROSITE" id="PS50887"/>
    </source>
</evidence>
<dbReference type="Gene3D" id="3.30.70.270">
    <property type="match status" value="1"/>
</dbReference>
<dbReference type="RefSeq" id="WP_190418201.1">
    <property type="nucleotide sequence ID" value="NZ_JAAOCA010000005.1"/>
</dbReference>
<protein>
    <submittedName>
        <fullName evidence="3">Diguanylate cyclase</fullName>
    </submittedName>
</protein>
<dbReference type="Pfam" id="PF00990">
    <property type="entry name" value="GGDEF"/>
    <property type="match status" value="1"/>
</dbReference>
<feature type="transmembrane region" description="Helical" evidence="1">
    <location>
        <begin position="121"/>
        <end position="141"/>
    </location>
</feature>
<dbReference type="InterPro" id="IPR000160">
    <property type="entry name" value="GGDEF_dom"/>
</dbReference>
<keyword evidence="1" id="KW-0812">Transmembrane</keyword>
<dbReference type="NCBIfam" id="TIGR00254">
    <property type="entry name" value="GGDEF"/>
    <property type="match status" value="1"/>
</dbReference>
<dbReference type="InterPro" id="IPR043128">
    <property type="entry name" value="Rev_trsase/Diguanyl_cyclase"/>
</dbReference>
<sequence length="344" mass="38220">MLTSRQAGISFAKRIIGPRALGCALSFIYIAVVAHEQGVPTWVWGWMLLNGFAWPWLAHTLSQRAVKPYRAELRNFLLDSVFAGGWIVVMQFNLLPSALLLSMVTMNNVAAGGLGFMLRGLLANATGVLVMGALVGLQVHWQTSANVVIASVPMLVIYPFSVGWTSYILAVRLFEQRKAFDIINSYDENTRLHSFNRWMGELAADYQRCRRSNGHSTLAVIYIDNLASLHRRHGYWVAQAVTGRLGHIILAEARNLDVIGSNSADGFFVLFPTQRERAAAQCLARISEQFGHFGSTAAELPSLSISMGVAEYNYQQHDERDWFDAAQQALEMARQQRMALAKAG</sequence>
<reference evidence="3 4" key="1">
    <citation type="journal article" date="2020" name="Insects">
        <title>Bacteria Belonging to Pseudomonas typographi sp. nov. from the Bark Beetle Ips typographus Have Genomic Potential to Aid in the Host Ecology.</title>
        <authorList>
            <person name="Peral-Aranega E."/>
            <person name="Saati-Santamaria Z."/>
            <person name="Kolarik M."/>
            <person name="Rivas R."/>
            <person name="Garcia-Fraile P."/>
        </authorList>
    </citation>
    <scope>NUCLEOTIDE SEQUENCE [LARGE SCALE GENOMIC DNA]</scope>
    <source>
        <strain evidence="3 4">CA3A</strain>
    </source>
</reference>
<keyword evidence="1" id="KW-0472">Membrane</keyword>
<feature type="domain" description="GGDEF" evidence="2">
    <location>
        <begin position="214"/>
        <end position="344"/>
    </location>
</feature>
<dbReference type="PROSITE" id="PS50887">
    <property type="entry name" value="GGDEF"/>
    <property type="match status" value="1"/>
</dbReference>
<evidence type="ECO:0000313" key="3">
    <source>
        <dbReference type="EMBL" id="MBD1598153.1"/>
    </source>
</evidence>
<feature type="transmembrane region" description="Helical" evidence="1">
    <location>
        <begin position="73"/>
        <end position="92"/>
    </location>
</feature>
<feature type="transmembrane region" description="Helical" evidence="1">
    <location>
        <begin position="16"/>
        <end position="35"/>
    </location>
</feature>
<dbReference type="Pfam" id="PF05230">
    <property type="entry name" value="MASE2"/>
    <property type="match status" value="1"/>
</dbReference>
<keyword evidence="1" id="KW-1133">Transmembrane helix</keyword>
<dbReference type="Proteomes" id="UP000805841">
    <property type="component" value="Unassembled WGS sequence"/>
</dbReference>
<dbReference type="SMART" id="SM00267">
    <property type="entry name" value="GGDEF"/>
    <property type="match status" value="1"/>
</dbReference>
<dbReference type="InterPro" id="IPR007894">
    <property type="entry name" value="MASE2"/>
</dbReference>
<evidence type="ECO:0000313" key="4">
    <source>
        <dbReference type="Proteomes" id="UP000805841"/>
    </source>
</evidence>
<dbReference type="SUPFAM" id="SSF55073">
    <property type="entry name" value="Nucleotide cyclase"/>
    <property type="match status" value="1"/>
</dbReference>
<organism evidence="3 4">
    <name type="scientific">Pseudomonas typographi</name>
    <dbReference type="NCBI Taxonomy" id="2715964"/>
    <lineage>
        <taxon>Bacteria</taxon>
        <taxon>Pseudomonadati</taxon>
        <taxon>Pseudomonadota</taxon>
        <taxon>Gammaproteobacteria</taxon>
        <taxon>Pseudomonadales</taxon>
        <taxon>Pseudomonadaceae</taxon>
        <taxon>Pseudomonas</taxon>
    </lineage>
</organism>
<name>A0ABR7YY62_9PSED</name>
<comment type="caution">
    <text evidence="3">The sequence shown here is derived from an EMBL/GenBank/DDBJ whole genome shotgun (WGS) entry which is preliminary data.</text>
</comment>
<evidence type="ECO:0000256" key="1">
    <source>
        <dbReference type="SAM" id="Phobius"/>
    </source>
</evidence>
<dbReference type="EMBL" id="JAAOCA010000005">
    <property type="protein sequence ID" value="MBD1598153.1"/>
    <property type="molecule type" value="Genomic_DNA"/>
</dbReference>
<dbReference type="InterPro" id="IPR029787">
    <property type="entry name" value="Nucleotide_cyclase"/>
</dbReference>
<feature type="transmembrane region" description="Helical" evidence="1">
    <location>
        <begin position="41"/>
        <end position="61"/>
    </location>
</feature>
<feature type="transmembrane region" description="Helical" evidence="1">
    <location>
        <begin position="147"/>
        <end position="170"/>
    </location>
</feature>
<keyword evidence="4" id="KW-1185">Reference proteome</keyword>